<dbReference type="RefSeq" id="XP_055862241.1">
    <property type="nucleotide sequence ID" value="XM_056006266.1"/>
</dbReference>
<reference evidence="6" key="1">
    <citation type="submission" date="2025-08" db="UniProtKB">
        <authorList>
            <consortium name="RefSeq"/>
        </authorList>
    </citation>
    <scope>IDENTIFICATION</scope>
</reference>
<accession>A0A9W2YHV4</accession>
<dbReference type="SUPFAM" id="SSF52540">
    <property type="entry name" value="P-loop containing nucleoside triphosphate hydrolases"/>
    <property type="match status" value="1"/>
</dbReference>
<gene>
    <name evidence="6" type="primary">LOC106068766</name>
</gene>
<sequence length="234" mass="27318">MLLHQTTEHEKRSKAQVMLESPGGLDRADKEPSPRILNSHNVIAHLPQELIAKKTKIIHVIRNPKDALVSLYWHSKTIAGDDLSFSALLEAVMGDNLNWPSQFDYLQQISEFEDTHPGHPIKHVYYEEMKKDCVKTIKELAEFLNVPASDEFYRNVTSACSFERMTKIEEEHGKQYPEEIDAAMKQMNKEFKIFRKGTIGDWRNHFTVAQNERFEEYITAETTNKQLKFKFIYE</sequence>
<organism evidence="5 6">
    <name type="scientific">Biomphalaria glabrata</name>
    <name type="common">Bloodfluke planorb</name>
    <name type="synonym">Freshwater snail</name>
    <dbReference type="NCBI Taxonomy" id="6526"/>
    <lineage>
        <taxon>Eukaryota</taxon>
        <taxon>Metazoa</taxon>
        <taxon>Spiralia</taxon>
        <taxon>Lophotrochozoa</taxon>
        <taxon>Mollusca</taxon>
        <taxon>Gastropoda</taxon>
        <taxon>Heterobranchia</taxon>
        <taxon>Euthyneura</taxon>
        <taxon>Panpulmonata</taxon>
        <taxon>Hygrophila</taxon>
        <taxon>Lymnaeoidea</taxon>
        <taxon>Planorbidae</taxon>
        <taxon>Biomphalaria</taxon>
    </lineage>
</organism>
<protein>
    <submittedName>
        <fullName evidence="6">Sulfotransferase 1A1-like</fullName>
    </submittedName>
</protein>
<dbReference type="InterPro" id="IPR000863">
    <property type="entry name" value="Sulfotransferase_dom"/>
</dbReference>
<comment type="similarity">
    <text evidence="1">Belongs to the sulfotransferase 1 family.</text>
</comment>
<proteinExistence type="inferred from homology"/>
<evidence type="ECO:0000256" key="3">
    <source>
        <dbReference type="SAM" id="MobiDB-lite"/>
    </source>
</evidence>
<name>A0A9W2YHV4_BIOGL</name>
<evidence type="ECO:0000313" key="5">
    <source>
        <dbReference type="Proteomes" id="UP001165740"/>
    </source>
</evidence>
<dbReference type="OMA" id="WHSKTIA"/>
<evidence type="ECO:0000313" key="6">
    <source>
        <dbReference type="RefSeq" id="XP_055862241.1"/>
    </source>
</evidence>
<dbReference type="OrthoDB" id="6341251at2759"/>
<evidence type="ECO:0000256" key="2">
    <source>
        <dbReference type="ARBA" id="ARBA00022679"/>
    </source>
</evidence>
<dbReference type="PANTHER" id="PTHR11783">
    <property type="entry name" value="SULFOTRANSFERASE SULT"/>
    <property type="match status" value="1"/>
</dbReference>
<dbReference type="Gene3D" id="3.40.50.300">
    <property type="entry name" value="P-loop containing nucleotide triphosphate hydrolases"/>
    <property type="match status" value="1"/>
</dbReference>
<dbReference type="GeneID" id="106068766"/>
<feature type="compositionally biased region" description="Basic and acidic residues" evidence="3">
    <location>
        <begin position="1"/>
        <end position="13"/>
    </location>
</feature>
<feature type="region of interest" description="Disordered" evidence="3">
    <location>
        <begin position="1"/>
        <end position="34"/>
    </location>
</feature>
<dbReference type="Proteomes" id="UP001165740">
    <property type="component" value="Chromosome 12"/>
</dbReference>
<dbReference type="InterPro" id="IPR027417">
    <property type="entry name" value="P-loop_NTPase"/>
</dbReference>
<evidence type="ECO:0000256" key="1">
    <source>
        <dbReference type="ARBA" id="ARBA00005771"/>
    </source>
</evidence>
<dbReference type="Pfam" id="PF00685">
    <property type="entry name" value="Sulfotransfer_1"/>
    <property type="match status" value="1"/>
</dbReference>
<evidence type="ECO:0000259" key="4">
    <source>
        <dbReference type="Pfam" id="PF00685"/>
    </source>
</evidence>
<keyword evidence="5" id="KW-1185">Reference proteome</keyword>
<keyword evidence="2" id="KW-0808">Transferase</keyword>
<dbReference type="AlphaFoldDB" id="A0A9W2YHV4"/>
<feature type="domain" description="Sulfotransferase" evidence="4">
    <location>
        <begin position="24"/>
        <end position="221"/>
    </location>
</feature>
<dbReference type="GO" id="GO:0008146">
    <property type="term" value="F:sulfotransferase activity"/>
    <property type="evidence" value="ECO:0007669"/>
    <property type="project" value="InterPro"/>
</dbReference>